<evidence type="ECO:0000259" key="2">
    <source>
        <dbReference type="Pfam" id="PF03458"/>
    </source>
</evidence>
<name>A0ABP0MKS0_9DINO</name>
<evidence type="ECO:0000313" key="4">
    <source>
        <dbReference type="Proteomes" id="UP001642464"/>
    </source>
</evidence>
<comment type="caution">
    <text evidence="3">The sequence shown here is derived from an EMBL/GenBank/DDBJ whole genome shotgun (WGS) entry which is preliminary data.</text>
</comment>
<organism evidence="3 4">
    <name type="scientific">Durusdinium trenchii</name>
    <dbReference type="NCBI Taxonomy" id="1381693"/>
    <lineage>
        <taxon>Eukaryota</taxon>
        <taxon>Sar</taxon>
        <taxon>Alveolata</taxon>
        <taxon>Dinophyceae</taxon>
        <taxon>Suessiales</taxon>
        <taxon>Symbiodiniaceae</taxon>
        <taxon>Durusdinium</taxon>
    </lineage>
</organism>
<feature type="domain" description="Glycine transporter" evidence="2">
    <location>
        <begin position="1"/>
        <end position="65"/>
    </location>
</feature>
<evidence type="ECO:0000313" key="3">
    <source>
        <dbReference type="EMBL" id="CAK9052061.1"/>
    </source>
</evidence>
<sequence>MFAILAASKVLDAGFGGAAGPVLLGIVTAIGGGLTRDVLAGNETLLMKKELYAVPVTIGTVLFVAALPYFPEGGRLYVPKFQISLPRNPGRSISMKCLTNETVASFATVVAKRISITVVSCVIAIGTFGVSSAQTASEGSDIGLAIPSWEFGTDVYLFGADIGGKTTDGSPVDISFGDLIENLNLGFMGTLAARKGRWSLAADLIYLDVSDGETTFKNVGGAVLPTSVNVDLKGVISTFAGGYRLADGENHHVDAIAGGRFLWLDGEISVDRGLVRVSDKPTALDAIVRISGAVDLNEQFYLTYYADVGGGQSNSTWRALAGKNYRAGWGDVVVGYRYIDWDLDNFGPFDDLNVSGPFAGLKFQF</sequence>
<dbReference type="EMBL" id="CAXAMM010022461">
    <property type="protein sequence ID" value="CAK9052061.1"/>
    <property type="molecule type" value="Genomic_DNA"/>
</dbReference>
<keyword evidence="1" id="KW-0472">Membrane</keyword>
<evidence type="ECO:0000256" key="1">
    <source>
        <dbReference type="SAM" id="Phobius"/>
    </source>
</evidence>
<reference evidence="3 4" key="1">
    <citation type="submission" date="2024-02" db="EMBL/GenBank/DDBJ databases">
        <authorList>
            <person name="Chen Y."/>
            <person name="Shah S."/>
            <person name="Dougan E. K."/>
            <person name="Thang M."/>
            <person name="Chan C."/>
        </authorList>
    </citation>
    <scope>NUCLEOTIDE SEQUENCE [LARGE SCALE GENOMIC DNA]</scope>
</reference>
<keyword evidence="4" id="KW-1185">Reference proteome</keyword>
<accession>A0ABP0MKS0</accession>
<feature type="transmembrane region" description="Helical" evidence="1">
    <location>
        <begin position="51"/>
        <end position="70"/>
    </location>
</feature>
<dbReference type="Pfam" id="PF03458">
    <property type="entry name" value="Gly_transporter"/>
    <property type="match status" value="1"/>
</dbReference>
<dbReference type="InterPro" id="IPR005115">
    <property type="entry name" value="Gly_transporter"/>
</dbReference>
<feature type="transmembrane region" description="Helical" evidence="1">
    <location>
        <begin position="18"/>
        <end position="39"/>
    </location>
</feature>
<dbReference type="Proteomes" id="UP001642464">
    <property type="component" value="Unassembled WGS sequence"/>
</dbReference>
<keyword evidence="1" id="KW-0812">Transmembrane</keyword>
<proteinExistence type="predicted"/>
<keyword evidence="1" id="KW-1133">Transmembrane helix</keyword>
<protein>
    <submittedName>
        <fullName evidence="3">UPF0126 membrane protein SCO4104</fullName>
    </submittedName>
</protein>
<gene>
    <name evidence="3" type="ORF">SCF082_LOCUS28517</name>
</gene>